<dbReference type="CDD" id="cd18032">
    <property type="entry name" value="DEXHc_RE_I_III_res"/>
    <property type="match status" value="1"/>
</dbReference>
<dbReference type="GO" id="GO:0009035">
    <property type="term" value="F:type I site-specific deoxyribonuclease activity"/>
    <property type="evidence" value="ECO:0007669"/>
    <property type="project" value="UniProtKB-EC"/>
</dbReference>
<keyword evidence="3" id="KW-0540">Nuclease</keyword>
<dbReference type="OrthoDB" id="9804086at2"/>
<dbReference type="PANTHER" id="PTHR47396">
    <property type="entry name" value="TYPE I RESTRICTION ENZYME ECOKI R PROTEIN"/>
    <property type="match status" value="1"/>
</dbReference>
<dbReference type="GO" id="GO:0005829">
    <property type="term" value="C:cytosol"/>
    <property type="evidence" value="ECO:0007669"/>
    <property type="project" value="TreeGrafter"/>
</dbReference>
<feature type="domain" description="Helicase ATP-binding" evidence="2">
    <location>
        <begin position="355"/>
        <end position="512"/>
    </location>
</feature>
<dbReference type="RefSeq" id="WP_108311788.1">
    <property type="nucleotide sequence ID" value="NZ_NESN01000001.1"/>
</dbReference>
<dbReference type="InterPro" id="IPR025285">
    <property type="entry name" value="DUF4145"/>
</dbReference>
<dbReference type="GO" id="GO:0009307">
    <property type="term" value="P:DNA restriction-modification system"/>
    <property type="evidence" value="ECO:0007669"/>
    <property type="project" value="UniProtKB-KW"/>
</dbReference>
<organism evidence="3 4">
    <name type="scientific">Limnohabitans parvus II-B4</name>
    <dbReference type="NCBI Taxonomy" id="1293052"/>
    <lineage>
        <taxon>Bacteria</taxon>
        <taxon>Pseudomonadati</taxon>
        <taxon>Pseudomonadota</taxon>
        <taxon>Betaproteobacteria</taxon>
        <taxon>Burkholderiales</taxon>
        <taxon>Comamonadaceae</taxon>
        <taxon>Limnohabitans</taxon>
    </lineage>
</organism>
<accession>A0A315EG42</accession>
<dbReference type="EMBL" id="NESN01000001">
    <property type="protein sequence ID" value="PUE55798.1"/>
    <property type="molecule type" value="Genomic_DNA"/>
</dbReference>
<name>A0A315EG42_9BURK</name>
<keyword evidence="1" id="KW-0175">Coiled coil</keyword>
<dbReference type="InterPro" id="IPR050742">
    <property type="entry name" value="Helicase_Restrict-Modif_Enz"/>
</dbReference>
<dbReference type="SMART" id="SM00487">
    <property type="entry name" value="DEXDc"/>
    <property type="match status" value="1"/>
</dbReference>
<dbReference type="InterPro" id="IPR006935">
    <property type="entry name" value="Helicase/UvrB_N"/>
</dbReference>
<dbReference type="Pfam" id="PF13643">
    <property type="entry name" value="DUF4145"/>
    <property type="match status" value="1"/>
</dbReference>
<protein>
    <submittedName>
        <fullName evidence="3">Restriction endonuclease subunit R</fullName>
    </submittedName>
</protein>
<dbReference type="Proteomes" id="UP000250790">
    <property type="component" value="Unassembled WGS sequence"/>
</dbReference>
<gene>
    <name evidence="3" type="ORF">B9Z37_04475</name>
</gene>
<dbReference type="GO" id="GO:0003677">
    <property type="term" value="F:DNA binding"/>
    <property type="evidence" value="ECO:0007669"/>
    <property type="project" value="UniProtKB-KW"/>
</dbReference>
<keyword evidence="3" id="KW-0255">Endonuclease</keyword>
<evidence type="ECO:0000313" key="4">
    <source>
        <dbReference type="Proteomes" id="UP000250790"/>
    </source>
</evidence>
<dbReference type="AlphaFoldDB" id="A0A315EG42"/>
<dbReference type="InterPro" id="IPR007409">
    <property type="entry name" value="Restrct_endonuc_type1_HsdR_N"/>
</dbReference>
<dbReference type="InterPro" id="IPR027417">
    <property type="entry name" value="P-loop_NTPase"/>
</dbReference>
<dbReference type="PANTHER" id="PTHR47396:SF1">
    <property type="entry name" value="ATP-DEPENDENT HELICASE IRC3-RELATED"/>
    <property type="match status" value="1"/>
</dbReference>
<reference evidence="3 4" key="1">
    <citation type="submission" date="2017-04" db="EMBL/GenBank/DDBJ databases">
        <title>Unexpected and diverse lifestyles within the genus Limnohabitans.</title>
        <authorList>
            <person name="Kasalicky V."/>
            <person name="Mehrshad M."/>
            <person name="Andrei S.-A."/>
            <person name="Salcher M."/>
            <person name="Kratochvilova H."/>
            <person name="Simek K."/>
            <person name="Ghai R."/>
        </authorList>
    </citation>
    <scope>NUCLEOTIDE SEQUENCE [LARGE SCALE GENOMIC DNA]</scope>
    <source>
        <strain evidence="3 4">II-B4</strain>
    </source>
</reference>
<proteinExistence type="predicted"/>
<dbReference type="Pfam" id="PF04313">
    <property type="entry name" value="HSDR_N"/>
    <property type="match status" value="1"/>
</dbReference>
<dbReference type="PROSITE" id="PS51192">
    <property type="entry name" value="HELICASE_ATP_BIND_1"/>
    <property type="match status" value="1"/>
</dbReference>
<dbReference type="GO" id="GO:0005524">
    <property type="term" value="F:ATP binding"/>
    <property type="evidence" value="ECO:0007669"/>
    <property type="project" value="UniProtKB-KW"/>
</dbReference>
<dbReference type="Pfam" id="PF04851">
    <property type="entry name" value="ResIII"/>
    <property type="match status" value="1"/>
</dbReference>
<dbReference type="InterPro" id="IPR014001">
    <property type="entry name" value="Helicase_ATP-bd"/>
</dbReference>
<evidence type="ECO:0000313" key="3">
    <source>
        <dbReference type="EMBL" id="PUE55798.1"/>
    </source>
</evidence>
<dbReference type="InterPro" id="IPR013670">
    <property type="entry name" value="EcoEI_R_C_dom"/>
</dbReference>
<dbReference type="SUPFAM" id="SSF52540">
    <property type="entry name" value="P-loop containing nucleoside triphosphate hydrolases"/>
    <property type="match status" value="2"/>
</dbReference>
<sequence length="1117" mass="126817">MSNFAFLQREWFSIHDTCVKAEGYVNSDVRAACFYGRIALEQIVGWLYRYDSTYRSYDENLGARVYEPCFRNSAGDAIFAKATAIISIGNKAAHGKGIKPHEANTLIVELFHIAYWLARTYGEKARPDPALQFNASLLPVSRNEAAVPLAQLEKADQALKQKEAENSTLRDEISKYKEEIAKIRAANSAVKDTHDYNEEQTRDYFIDLLLNEAGFALDKLEDKEYEVQGMPNGAGVGYVDYVLWGKDGLPLAVVEAKRTRRDPKVGQQQAKLYADCLESKFKRRPVIYYTNGYEHWFWDDTQAPPRNVQGFHTRDELELLMQRRTSRLSLSSTKINEDIASRTYQHQAIRSIAEAIEQHNVRRSLIVMATGAGKTRTVIALVDLMMRANYAKRILFLADRISLVKQATREFAKHLPNVGIVNLLDGADANGRVYVSTYPTMLNLINNSKEDKRKFGIGHFDLVVVDEAHRSIYAKYGAIFNYFDSYLVGLTATPKDEVDHNTYRMFHLERGVPTFAYGIEEAIKDKYLVPPLAISVPLKFQREGIKYDELSEEEKAQWDELEWGDAGAPNEVSSAAINAWLFNADTVDRVLAHLMLNGEKVASGDRLGKTIIFAKNNDHAEFIADRFNINYPQYNGKFARVITFKTEYAQSLIDSFSLKESEPHIAISVDMLDTGIDVPEILNLVFFKQVHSKTKFWQMIGRGTRLCNDVYGPRKHKTHFCIFDFCQNFEYFNQNPNAAEGRKADSLDTRLFNMRVQLITDIDSPNRPKPTDDRREQEDELRVQTATYLHEIVAGMTLDNIIVRPKRKYVEKYSAKNVWSKLTASEVQELAEHVADLPSQLVDSEEEAKRFDFMVLNAQLNVLQTLAVDDKVKTVMQRVMNALELQANIPAVRAQMPLIQAVATDEWWQDVTVGTLEHVRKQLRMLLKLIEKTKREIVYTDFEDEVGESSPVNLPFGATGIDFERFKAKTRDFLRSHNDHLSYVKLRKNLPVTQTDLDELEKILLQQADGNAQLIEQAKGEAKGLGLFIRSLVGLERDAANEAMAGFLSDTTANAKQLAFVRLIVDHLTHDGAMTDDRLYEAPFTDIAATGPDSVFSPAKVTELFAVMADVRQRAVA</sequence>
<keyword evidence="3" id="KW-0378">Hydrolase</keyword>
<dbReference type="Gene3D" id="3.90.1570.30">
    <property type="match status" value="1"/>
</dbReference>
<feature type="coiled-coil region" evidence="1">
    <location>
        <begin position="152"/>
        <end position="186"/>
    </location>
</feature>
<evidence type="ECO:0000259" key="2">
    <source>
        <dbReference type="PROSITE" id="PS51192"/>
    </source>
</evidence>
<dbReference type="Pfam" id="PF00271">
    <property type="entry name" value="Helicase_C"/>
    <property type="match status" value="1"/>
</dbReference>
<keyword evidence="4" id="KW-1185">Reference proteome</keyword>
<dbReference type="Gene3D" id="3.40.50.300">
    <property type="entry name" value="P-loop containing nucleotide triphosphate hydrolases"/>
    <property type="match status" value="2"/>
</dbReference>
<dbReference type="Pfam" id="PF08463">
    <property type="entry name" value="EcoEI_R_C"/>
    <property type="match status" value="1"/>
</dbReference>
<dbReference type="CDD" id="cd18799">
    <property type="entry name" value="SF2_C_EcoAI-like"/>
    <property type="match status" value="1"/>
</dbReference>
<dbReference type="InterPro" id="IPR001650">
    <property type="entry name" value="Helicase_C-like"/>
</dbReference>
<evidence type="ECO:0000256" key="1">
    <source>
        <dbReference type="SAM" id="Coils"/>
    </source>
</evidence>
<comment type="caution">
    <text evidence="3">The sequence shown here is derived from an EMBL/GenBank/DDBJ whole genome shotgun (WGS) entry which is preliminary data.</text>
</comment>